<dbReference type="EMBL" id="QXNG01000075">
    <property type="protein sequence ID" value="THA14240.1"/>
    <property type="molecule type" value="Genomic_DNA"/>
</dbReference>
<dbReference type="AlphaFoldDB" id="A0A4S2PSE6"/>
<evidence type="ECO:0000256" key="1">
    <source>
        <dbReference type="SAM" id="MobiDB-lite"/>
    </source>
</evidence>
<gene>
    <name evidence="2" type="ORF">D3M76_07915</name>
</gene>
<dbReference type="InterPro" id="IPR006522">
    <property type="entry name" value="Phage_virion_morphogenesis"/>
</dbReference>
<proteinExistence type="predicted"/>
<evidence type="ECO:0000313" key="3">
    <source>
        <dbReference type="Proteomes" id="UP000310576"/>
    </source>
</evidence>
<feature type="compositionally biased region" description="Polar residues" evidence="1">
    <location>
        <begin position="41"/>
        <end position="52"/>
    </location>
</feature>
<dbReference type="Pfam" id="PF05069">
    <property type="entry name" value="Phage_tail_S"/>
    <property type="match status" value="1"/>
</dbReference>
<feature type="region of interest" description="Disordered" evidence="1">
    <location>
        <begin position="41"/>
        <end position="68"/>
    </location>
</feature>
<comment type="caution">
    <text evidence="2">The sequence shown here is derived from an EMBL/GenBank/DDBJ whole genome shotgun (WGS) entry which is preliminary data.</text>
</comment>
<evidence type="ECO:0000313" key="2">
    <source>
        <dbReference type="EMBL" id="THA14240.1"/>
    </source>
</evidence>
<sequence>MIQTKIKGIEALKKDLAIIFLTKEDKKTIFKWTAGDIKKNANSNINKQQSPTGEKWKPRAKSSDFNGLEGKALRQAKKQAKMLKNRARWLGHEITGSYRAKLGYKILRTAQVSQIHQKGLVDDLPPDDRQKAEIKRWVKENIVAVKQGQGATAQQAARLKALGYNAPINDYKKTKKANKTPSKSEYAAIQRKWRDRIRDGKNRRSVTENEIMQSLTMGQAGLLIRLLDPNYDQKAYRDRYKARQKEKPLPQREFLDTDDDRNAERLTKVILRYQKTKK</sequence>
<dbReference type="RefSeq" id="WP_136125705.1">
    <property type="nucleotide sequence ID" value="NZ_CAJUGY010000009.1"/>
</dbReference>
<reference evidence="2 3" key="1">
    <citation type="journal article" date="2019" name="Vet. Microbiol.">
        <title>Development of multi locus sequence typing (MLST) of Rodentibacter pneumotropicus.</title>
        <authorList>
            <person name="Adhikary S."/>
            <person name="Bisgaard M."/>
            <person name="Boot R."/>
            <person name="Benga L."/>
            <person name="Nicklas W."/>
            <person name="Christensen H."/>
        </authorList>
    </citation>
    <scope>NUCLEOTIDE SEQUENCE [LARGE SCALE GENOMIC DNA]</scope>
    <source>
        <strain evidence="2 3">1596_07</strain>
    </source>
</reference>
<name>A0A4S2PSE6_9PAST</name>
<accession>A0A4S2PSE6</accession>
<feature type="region of interest" description="Disordered" evidence="1">
    <location>
        <begin position="241"/>
        <end position="260"/>
    </location>
</feature>
<dbReference type="Proteomes" id="UP000310576">
    <property type="component" value="Unassembled WGS sequence"/>
</dbReference>
<protein>
    <submittedName>
        <fullName evidence="2">Uncharacterized protein</fullName>
    </submittedName>
</protein>
<organism evidence="2 3">
    <name type="scientific">Rodentibacter pneumotropicus</name>
    <dbReference type="NCBI Taxonomy" id="758"/>
    <lineage>
        <taxon>Bacteria</taxon>
        <taxon>Pseudomonadati</taxon>
        <taxon>Pseudomonadota</taxon>
        <taxon>Gammaproteobacteria</taxon>
        <taxon>Pasteurellales</taxon>
        <taxon>Pasteurellaceae</taxon>
        <taxon>Rodentibacter</taxon>
    </lineage>
</organism>